<dbReference type="GO" id="GO:0005576">
    <property type="term" value="C:extracellular region"/>
    <property type="evidence" value="ECO:0007669"/>
    <property type="project" value="UniProtKB-SubCell"/>
</dbReference>
<evidence type="ECO:0000256" key="2">
    <source>
        <dbReference type="ARBA" id="ARBA00005600"/>
    </source>
</evidence>
<dbReference type="PANTHER" id="PTHR11437:SF10">
    <property type="entry name" value="ANGIOGENIN-RELATED"/>
    <property type="match status" value="1"/>
</dbReference>
<name>A0AAR2JAT6_PYGNA</name>
<protein>
    <recommendedName>
        <fullName evidence="9">Ribonuclease A-domain domain-containing protein</fullName>
    </recommendedName>
</protein>
<dbReference type="GO" id="GO:0050829">
    <property type="term" value="P:defense response to Gram-negative bacterium"/>
    <property type="evidence" value="ECO:0007669"/>
    <property type="project" value="TreeGrafter"/>
</dbReference>
<evidence type="ECO:0000256" key="1">
    <source>
        <dbReference type="ARBA" id="ARBA00004613"/>
    </source>
</evidence>
<dbReference type="InterPro" id="IPR023411">
    <property type="entry name" value="RNaseA_AS"/>
</dbReference>
<evidence type="ECO:0000256" key="5">
    <source>
        <dbReference type="ARBA" id="ARBA00022759"/>
    </source>
</evidence>
<dbReference type="GO" id="GO:0003676">
    <property type="term" value="F:nucleic acid binding"/>
    <property type="evidence" value="ECO:0007669"/>
    <property type="project" value="InterPro"/>
</dbReference>
<evidence type="ECO:0000313" key="11">
    <source>
        <dbReference type="Proteomes" id="UP001501920"/>
    </source>
</evidence>
<dbReference type="AlphaFoldDB" id="A0AAR2JAT6"/>
<dbReference type="GeneTree" id="ENSGT00940000157645"/>
<comment type="subcellular location">
    <subcellularLocation>
        <location evidence="1">Secreted</location>
    </subcellularLocation>
</comment>
<keyword evidence="4 8" id="KW-0540">Nuclease</keyword>
<keyword evidence="7" id="KW-1015">Disulfide bond</keyword>
<dbReference type="InterPro" id="IPR001427">
    <property type="entry name" value="RNaseA"/>
</dbReference>
<dbReference type="Pfam" id="PF00074">
    <property type="entry name" value="RnaseA"/>
    <property type="match status" value="1"/>
</dbReference>
<dbReference type="PANTHER" id="PTHR11437">
    <property type="entry name" value="RIBONUCLEASE"/>
    <property type="match status" value="1"/>
</dbReference>
<dbReference type="SUPFAM" id="SSF54076">
    <property type="entry name" value="RNase A-like"/>
    <property type="match status" value="1"/>
</dbReference>
<reference evidence="10 11" key="1">
    <citation type="submission" date="2020-10" db="EMBL/GenBank/DDBJ databases">
        <title>Pygocentrus nattereri (red-bellied piranha) genome, fPygNat1, primary haplotype.</title>
        <authorList>
            <person name="Myers G."/>
            <person name="Meyer A."/>
            <person name="Karagic N."/>
            <person name="Pippel M."/>
            <person name="Winkler S."/>
            <person name="Tracey A."/>
            <person name="Wood J."/>
            <person name="Formenti G."/>
            <person name="Howe K."/>
            <person name="Fedrigo O."/>
            <person name="Jarvis E.D."/>
        </authorList>
    </citation>
    <scope>NUCLEOTIDE SEQUENCE [LARGE SCALE GENOMIC DNA]</scope>
</reference>
<evidence type="ECO:0000256" key="8">
    <source>
        <dbReference type="RuleBase" id="RU000651"/>
    </source>
</evidence>
<sequence>MHDVMSRYKHFLNQHVFGNMNTGLCDSVIRTRKITAGITNNCKEINTFILATHEQVRAVCQEGGIPKGRNLYESTKPFAVVICRLRSGDRRPSCTYDGKRSTRTITVACDQQWPVHYEEDRLFVY</sequence>
<evidence type="ECO:0000313" key="10">
    <source>
        <dbReference type="Ensembl" id="ENSPNAP00000047349.1"/>
    </source>
</evidence>
<proteinExistence type="inferred from homology"/>
<organism evidence="10 11">
    <name type="scientific">Pygocentrus nattereri</name>
    <name type="common">Red-bellied piranha</name>
    <dbReference type="NCBI Taxonomy" id="42514"/>
    <lineage>
        <taxon>Eukaryota</taxon>
        <taxon>Metazoa</taxon>
        <taxon>Chordata</taxon>
        <taxon>Craniata</taxon>
        <taxon>Vertebrata</taxon>
        <taxon>Euteleostomi</taxon>
        <taxon>Actinopterygii</taxon>
        <taxon>Neopterygii</taxon>
        <taxon>Teleostei</taxon>
        <taxon>Ostariophysi</taxon>
        <taxon>Characiformes</taxon>
        <taxon>Characoidei</taxon>
        <taxon>Pygocentrus</taxon>
    </lineage>
</organism>
<dbReference type="CDD" id="cd06265">
    <property type="entry name" value="RNase_A_canonical"/>
    <property type="match status" value="1"/>
</dbReference>
<dbReference type="GO" id="GO:0004519">
    <property type="term" value="F:endonuclease activity"/>
    <property type="evidence" value="ECO:0007669"/>
    <property type="project" value="UniProtKB-KW"/>
</dbReference>
<keyword evidence="11" id="KW-1185">Reference proteome</keyword>
<dbReference type="InterPro" id="IPR036816">
    <property type="entry name" value="RNaseA-like_dom_sf"/>
</dbReference>
<dbReference type="PROSITE" id="PS00127">
    <property type="entry name" value="RNASE_PANCREATIC"/>
    <property type="match status" value="1"/>
</dbReference>
<evidence type="ECO:0000259" key="9">
    <source>
        <dbReference type="SMART" id="SM00092"/>
    </source>
</evidence>
<dbReference type="GO" id="GO:0016787">
    <property type="term" value="F:hydrolase activity"/>
    <property type="evidence" value="ECO:0007669"/>
    <property type="project" value="UniProtKB-KW"/>
</dbReference>
<dbReference type="InterPro" id="IPR023412">
    <property type="entry name" value="RNaseA_domain"/>
</dbReference>
<reference evidence="10" key="3">
    <citation type="submission" date="2025-09" db="UniProtKB">
        <authorList>
            <consortium name="Ensembl"/>
        </authorList>
    </citation>
    <scope>IDENTIFICATION</scope>
</reference>
<evidence type="ECO:0000256" key="4">
    <source>
        <dbReference type="ARBA" id="ARBA00022722"/>
    </source>
</evidence>
<dbReference type="Proteomes" id="UP001501920">
    <property type="component" value="Chromosome 23"/>
</dbReference>
<dbReference type="SMART" id="SM00092">
    <property type="entry name" value="RNAse_Pc"/>
    <property type="match status" value="1"/>
</dbReference>
<reference evidence="10" key="2">
    <citation type="submission" date="2025-08" db="UniProtKB">
        <authorList>
            <consortium name="Ensembl"/>
        </authorList>
    </citation>
    <scope>IDENTIFICATION</scope>
</reference>
<keyword evidence="5 8" id="KW-0255">Endonuclease</keyword>
<evidence type="ECO:0000256" key="3">
    <source>
        <dbReference type="ARBA" id="ARBA00022525"/>
    </source>
</evidence>
<dbReference type="Gene3D" id="3.10.130.10">
    <property type="entry name" value="Ribonuclease A-like domain"/>
    <property type="match status" value="1"/>
</dbReference>
<dbReference type="GO" id="GO:0004540">
    <property type="term" value="F:RNA nuclease activity"/>
    <property type="evidence" value="ECO:0007669"/>
    <property type="project" value="TreeGrafter"/>
</dbReference>
<accession>A0AAR2JAT6</accession>
<evidence type="ECO:0000256" key="6">
    <source>
        <dbReference type="ARBA" id="ARBA00022801"/>
    </source>
</evidence>
<dbReference type="Ensembl" id="ENSPNAT00000067083.1">
    <property type="protein sequence ID" value="ENSPNAP00000047349.1"/>
    <property type="gene ID" value="ENSPNAG00000034014.1"/>
</dbReference>
<feature type="domain" description="Ribonuclease A-domain" evidence="9">
    <location>
        <begin position="4"/>
        <end position="121"/>
    </location>
</feature>
<keyword evidence="3" id="KW-0964">Secreted</keyword>
<dbReference type="PRINTS" id="PR00794">
    <property type="entry name" value="RIBONUCLEASE"/>
</dbReference>
<dbReference type="GO" id="GO:0001525">
    <property type="term" value="P:angiogenesis"/>
    <property type="evidence" value="ECO:0007669"/>
    <property type="project" value="TreeGrafter"/>
</dbReference>
<dbReference type="GO" id="GO:0050830">
    <property type="term" value="P:defense response to Gram-positive bacterium"/>
    <property type="evidence" value="ECO:0007669"/>
    <property type="project" value="TreeGrafter"/>
</dbReference>
<evidence type="ECO:0000256" key="7">
    <source>
        <dbReference type="ARBA" id="ARBA00023157"/>
    </source>
</evidence>
<keyword evidence="6 8" id="KW-0378">Hydrolase</keyword>
<comment type="similarity">
    <text evidence="2 8">Belongs to the pancreatic ribonuclease family.</text>
</comment>